<dbReference type="Gene3D" id="1.10.443.10">
    <property type="entry name" value="Intergrase catalytic core"/>
    <property type="match status" value="1"/>
</dbReference>
<dbReference type="KEGG" id="sspb:CP982_28205"/>
<gene>
    <name evidence="3" type="ORF">CP982_28205</name>
</gene>
<proteinExistence type="predicted"/>
<dbReference type="GO" id="GO:0003677">
    <property type="term" value="F:DNA binding"/>
    <property type="evidence" value="ECO:0007669"/>
    <property type="project" value="InterPro"/>
</dbReference>
<dbReference type="InterPro" id="IPR013762">
    <property type="entry name" value="Integrase-like_cat_sf"/>
</dbReference>
<name>A0A5P2XEG2_STRST</name>
<accession>A0A5P2XEG2</accession>
<dbReference type="InterPro" id="IPR050090">
    <property type="entry name" value="Tyrosine_recombinase_XerCD"/>
</dbReference>
<dbReference type="GO" id="GO:0015074">
    <property type="term" value="P:DNA integration"/>
    <property type="evidence" value="ECO:0007669"/>
    <property type="project" value="InterPro"/>
</dbReference>
<dbReference type="AlphaFoldDB" id="A0A5P2XEG2"/>
<dbReference type="InterPro" id="IPR002104">
    <property type="entry name" value="Integrase_catalytic"/>
</dbReference>
<dbReference type="InterPro" id="IPR011010">
    <property type="entry name" value="DNA_brk_join_enz"/>
</dbReference>
<dbReference type="PROSITE" id="PS51898">
    <property type="entry name" value="TYR_RECOMBINASE"/>
    <property type="match status" value="1"/>
</dbReference>
<dbReference type="SUPFAM" id="SSF56349">
    <property type="entry name" value="DNA breaking-rejoining enzymes"/>
    <property type="match status" value="1"/>
</dbReference>
<reference evidence="3 4" key="1">
    <citation type="submission" date="2017-09" db="EMBL/GenBank/DDBJ databases">
        <authorList>
            <person name="Lee N."/>
            <person name="Cho B.-K."/>
        </authorList>
    </citation>
    <scope>NUCLEOTIDE SEQUENCE [LARGE SCALE GENOMIC DNA]</scope>
    <source>
        <strain evidence="3 4">ATCC 27465</strain>
    </source>
</reference>
<evidence type="ECO:0000313" key="4">
    <source>
        <dbReference type="Proteomes" id="UP000326505"/>
    </source>
</evidence>
<evidence type="ECO:0000313" key="3">
    <source>
        <dbReference type="EMBL" id="QEV62114.1"/>
    </source>
</evidence>
<sequence>MPVLRLRVLRRKPTHLARWSVDGEPFHESFKTKPLADRFRARLLRAADKGEPFDTVTGLPDSLRGGEAALSFLELAVKYVDARWAEASAKQRDSMTDALATVVPALVKPGRGRLGPKVLRRALRSYVLPVPRRERERPEEIVAAARWIEKASLPLAELQEIARAHEVIDALSRRLDGKPAAMQTYRRRRAVVFNVLEYAVELEHLPSNPLARVRRKRGKRAVQEVDRRVVVNPRQARELLTAVTYVGGYDRASGRRLRAFFGCLYYAAMRPGEALGLRRSDCTLPASGWGRIELAETRPTAGKAWTDSGEAHDRRGLKQRARGEVRIVPIPPPLVRLLREHVKEFGTAKDGRLFASERGNVIAASSYSRVWKQTRELALTPHQVSSVLAFRPYDLRHAGVSQWLNSGVPAPEVAARAGHSVDVLLKIYAKCIDGQEKEMNDRIMQGLEEGGGPTD</sequence>
<dbReference type="GO" id="GO:0006310">
    <property type="term" value="P:DNA recombination"/>
    <property type="evidence" value="ECO:0007669"/>
    <property type="project" value="UniProtKB-KW"/>
</dbReference>
<dbReference type="PANTHER" id="PTHR30349">
    <property type="entry name" value="PHAGE INTEGRASE-RELATED"/>
    <property type="match status" value="1"/>
</dbReference>
<dbReference type="Proteomes" id="UP000326505">
    <property type="component" value="Chromosome"/>
</dbReference>
<evidence type="ECO:0000259" key="2">
    <source>
        <dbReference type="PROSITE" id="PS51898"/>
    </source>
</evidence>
<dbReference type="Pfam" id="PF00589">
    <property type="entry name" value="Phage_integrase"/>
    <property type="match status" value="1"/>
</dbReference>
<feature type="domain" description="Tyr recombinase" evidence="2">
    <location>
        <begin position="226"/>
        <end position="441"/>
    </location>
</feature>
<dbReference type="EMBL" id="CP023690">
    <property type="protein sequence ID" value="QEV62114.1"/>
    <property type="molecule type" value="Genomic_DNA"/>
</dbReference>
<evidence type="ECO:0000256" key="1">
    <source>
        <dbReference type="ARBA" id="ARBA00023172"/>
    </source>
</evidence>
<dbReference type="PANTHER" id="PTHR30349:SF64">
    <property type="entry name" value="PROPHAGE INTEGRASE INTD-RELATED"/>
    <property type="match status" value="1"/>
</dbReference>
<dbReference type="OrthoDB" id="3773913at2"/>
<protein>
    <submittedName>
        <fullName evidence="3">Site-specific integrase</fullName>
    </submittedName>
</protein>
<organism evidence="3 4">
    <name type="scientific">Streptomyces spectabilis</name>
    <dbReference type="NCBI Taxonomy" id="68270"/>
    <lineage>
        <taxon>Bacteria</taxon>
        <taxon>Bacillati</taxon>
        <taxon>Actinomycetota</taxon>
        <taxon>Actinomycetes</taxon>
        <taxon>Kitasatosporales</taxon>
        <taxon>Streptomycetaceae</taxon>
        <taxon>Streptomyces</taxon>
    </lineage>
</organism>
<keyword evidence="1" id="KW-0233">DNA recombination</keyword>